<keyword evidence="2" id="KW-0963">Cytoplasm</keyword>
<evidence type="ECO:0000256" key="2">
    <source>
        <dbReference type="ARBA" id="ARBA00022490"/>
    </source>
</evidence>
<keyword evidence="3" id="KW-1005">Bacterial flagellum biogenesis</keyword>
<keyword evidence="6" id="KW-0175">Coiled coil</keyword>
<keyword evidence="8" id="KW-1185">Reference proteome</keyword>
<name>A0ABW1ZX73_9GAMM</name>
<evidence type="ECO:0000256" key="1">
    <source>
        <dbReference type="ARBA" id="ARBA00004514"/>
    </source>
</evidence>
<evidence type="ECO:0000256" key="4">
    <source>
        <dbReference type="ARBA" id="ARBA00023186"/>
    </source>
</evidence>
<evidence type="ECO:0000313" key="8">
    <source>
        <dbReference type="Proteomes" id="UP001596422"/>
    </source>
</evidence>
<sequence>MMNQANDIATRLEQLTTELLELARGDNWEPVEALQQQRFDLIEQLDTALARGNPTDASPELRRALEKVRKLELEAQALFEARKKELGDEFQKLKQGQRAKKAYGGF</sequence>
<keyword evidence="7" id="KW-0282">Flagellum</keyword>
<keyword evidence="7" id="KW-0966">Cell projection</keyword>
<proteinExistence type="predicted"/>
<feature type="coiled-coil region" evidence="6">
    <location>
        <begin position="31"/>
        <end position="81"/>
    </location>
</feature>
<dbReference type="Proteomes" id="UP001596422">
    <property type="component" value="Unassembled WGS sequence"/>
</dbReference>
<keyword evidence="7" id="KW-0969">Cilium</keyword>
<dbReference type="RefSeq" id="WP_379908325.1">
    <property type="nucleotide sequence ID" value="NZ_JBHSWE010000001.1"/>
</dbReference>
<gene>
    <name evidence="7" type="ORF">ACFQDL_06615</name>
</gene>
<dbReference type="Pfam" id="PF05400">
    <property type="entry name" value="FliT"/>
    <property type="match status" value="1"/>
</dbReference>
<comment type="caution">
    <text evidence="7">The sequence shown here is derived from an EMBL/GenBank/DDBJ whole genome shotgun (WGS) entry which is preliminary data.</text>
</comment>
<reference evidence="8" key="1">
    <citation type="journal article" date="2019" name="Int. J. Syst. Evol. Microbiol.">
        <title>The Global Catalogue of Microorganisms (GCM) 10K type strain sequencing project: providing services to taxonomists for standard genome sequencing and annotation.</title>
        <authorList>
            <consortium name="The Broad Institute Genomics Platform"/>
            <consortium name="The Broad Institute Genome Sequencing Center for Infectious Disease"/>
            <person name="Wu L."/>
            <person name="Ma J."/>
        </authorList>
    </citation>
    <scope>NUCLEOTIDE SEQUENCE [LARGE SCALE GENOMIC DNA]</scope>
    <source>
        <strain evidence="8">NBRC 111756</strain>
    </source>
</reference>
<organism evidence="7 8">
    <name type="scientific">Marinobacterium aestuariivivens</name>
    <dbReference type="NCBI Taxonomy" id="1698799"/>
    <lineage>
        <taxon>Bacteria</taxon>
        <taxon>Pseudomonadati</taxon>
        <taxon>Pseudomonadota</taxon>
        <taxon>Gammaproteobacteria</taxon>
        <taxon>Oceanospirillales</taxon>
        <taxon>Oceanospirillaceae</taxon>
        <taxon>Marinobacterium</taxon>
    </lineage>
</organism>
<protein>
    <recommendedName>
        <fullName evidence="5">Flagellar protein FliT</fullName>
    </recommendedName>
</protein>
<comment type="subcellular location">
    <subcellularLocation>
        <location evidence="1">Cytoplasm</location>
        <location evidence="1">Cytosol</location>
    </subcellularLocation>
</comment>
<evidence type="ECO:0000256" key="6">
    <source>
        <dbReference type="SAM" id="Coils"/>
    </source>
</evidence>
<keyword evidence="4" id="KW-0143">Chaperone</keyword>
<evidence type="ECO:0000256" key="3">
    <source>
        <dbReference type="ARBA" id="ARBA00022795"/>
    </source>
</evidence>
<accession>A0ABW1ZX73</accession>
<evidence type="ECO:0000313" key="7">
    <source>
        <dbReference type="EMBL" id="MFC6669792.1"/>
    </source>
</evidence>
<dbReference type="InterPro" id="IPR008622">
    <property type="entry name" value="FliT"/>
</dbReference>
<dbReference type="Gene3D" id="1.20.58.380">
    <property type="entry name" value="Flagellar protein flit"/>
    <property type="match status" value="1"/>
</dbReference>
<evidence type="ECO:0000256" key="5">
    <source>
        <dbReference type="ARBA" id="ARBA00093797"/>
    </source>
</evidence>
<dbReference type="EMBL" id="JBHSWE010000001">
    <property type="protein sequence ID" value="MFC6669792.1"/>
    <property type="molecule type" value="Genomic_DNA"/>
</dbReference>